<proteinExistence type="predicted"/>
<accession>A0AC59YAA1</accession>
<sequence>MQGFHSCSVPQIPFCSALEEKTSLGTIAKRKDLGLGLGQSPCLALPTVDVLGKMYMSGRIGVFISALSIIVMLGCLFLLKTIMALGSETSRVTVGERVKEGKYPSNKNLCQEPCQGSEFCLAGQMCRGACCGWLCWGGVPKDISRGKIHASRSQLCPVICICSFSEALGQSCLGFLQSLKWPCSVSVAESGGECPADPLPCEELCDGDTSCPQGHKCCSTGCGHACFGDIKGGWGGDCPKVLVGLCIVNCMIDENCQPGEKCCKSGCGRFCVPSSPITPAGPEPHLDH</sequence>
<dbReference type="Proteomes" id="UP001162501">
    <property type="component" value="Chromosome 11"/>
</dbReference>
<dbReference type="EMBL" id="OX596095">
    <property type="protein sequence ID" value="CAM9519979.1"/>
    <property type="molecule type" value="Genomic_DNA"/>
</dbReference>
<organism evidence="1 2">
    <name type="scientific">Rangifer tarandus platyrhynchus</name>
    <name type="common">Svalbard reindeer</name>
    <dbReference type="NCBI Taxonomy" id="3082113"/>
    <lineage>
        <taxon>Eukaryota</taxon>
        <taxon>Metazoa</taxon>
        <taxon>Chordata</taxon>
        <taxon>Craniata</taxon>
        <taxon>Vertebrata</taxon>
        <taxon>Euteleostomi</taxon>
        <taxon>Mammalia</taxon>
        <taxon>Eutheria</taxon>
        <taxon>Laurasiatheria</taxon>
        <taxon>Artiodactyla</taxon>
        <taxon>Ruminantia</taxon>
        <taxon>Pecora</taxon>
        <taxon>Cervidae</taxon>
        <taxon>Odocoileinae</taxon>
        <taxon>Rangifer</taxon>
    </lineage>
</organism>
<protein>
    <submittedName>
        <fullName evidence="1">Uncharacterized protein</fullName>
    </submittedName>
</protein>
<name>A0AC59YAA1_RANTA</name>
<reference evidence="1" key="2">
    <citation type="submission" date="2025-03" db="EMBL/GenBank/DDBJ databases">
        <authorList>
            <consortium name="ELIXIR-Norway"/>
            <consortium name="Elixir Norway"/>
        </authorList>
    </citation>
    <scope>NUCLEOTIDE SEQUENCE</scope>
</reference>
<reference evidence="1" key="1">
    <citation type="submission" date="2023-05" db="EMBL/GenBank/DDBJ databases">
        <authorList>
            <consortium name="ELIXIR-Norway"/>
        </authorList>
    </citation>
    <scope>NUCLEOTIDE SEQUENCE</scope>
</reference>
<evidence type="ECO:0000313" key="2">
    <source>
        <dbReference type="Proteomes" id="UP001162501"/>
    </source>
</evidence>
<evidence type="ECO:0000313" key="1">
    <source>
        <dbReference type="EMBL" id="CAM9519979.1"/>
    </source>
</evidence>
<gene>
    <name evidence="1" type="ORF">MRATA1EN22A_LOCUS3683</name>
</gene>